<dbReference type="EMBL" id="DRLD01000024">
    <property type="protein sequence ID" value="HED09239.1"/>
    <property type="molecule type" value="Genomic_DNA"/>
</dbReference>
<dbReference type="InterPro" id="IPR011344">
    <property type="entry name" value="ssDNA-bd"/>
</dbReference>
<dbReference type="PROSITE" id="PS50935">
    <property type="entry name" value="SSB"/>
    <property type="match status" value="1"/>
</dbReference>
<feature type="short sequence motif" description="Important for interaction with partner proteins" evidence="2">
    <location>
        <begin position="145"/>
        <end position="150"/>
    </location>
</feature>
<protein>
    <recommendedName>
        <fullName evidence="2 3">Single-stranded DNA-binding protein</fullName>
        <shortName evidence="2">SSB</shortName>
    </recommendedName>
</protein>
<feature type="compositionally biased region" description="Low complexity" evidence="4">
    <location>
        <begin position="123"/>
        <end position="132"/>
    </location>
</feature>
<dbReference type="PANTHER" id="PTHR10302:SF27">
    <property type="entry name" value="SINGLE-STRANDED DNA-BINDING PROTEIN"/>
    <property type="match status" value="1"/>
</dbReference>
<keyword evidence="2" id="KW-0233">DNA recombination</keyword>
<dbReference type="GO" id="GO:0003697">
    <property type="term" value="F:single-stranded DNA binding"/>
    <property type="evidence" value="ECO:0007669"/>
    <property type="project" value="UniProtKB-UniRule"/>
</dbReference>
<dbReference type="PIRSF" id="PIRSF002070">
    <property type="entry name" value="SSB"/>
    <property type="match status" value="1"/>
</dbReference>
<gene>
    <name evidence="5" type="ORF">ENJ10_00990</name>
</gene>
<evidence type="ECO:0000256" key="2">
    <source>
        <dbReference type="HAMAP-Rule" id="MF_00984"/>
    </source>
</evidence>
<comment type="function">
    <text evidence="2">Plays an important role in DNA replication, recombination and repair. Binds to ssDNA and to an array of partner proteins to recruit them to their sites of action during DNA metabolism.</text>
</comment>
<sequence length="150" mass="16385">MSRGTVNKVILLGRLGKDPEMRYAPSGTALATFSLATNHRQKNKEGEWEEKTEWHNILAFGKTAEVAGEYLKKGKLVFIEGRLQTSSWEDDKGQRRYKTEVVASNMQLVGSKGDERDSAYSGSAPAAESKPAASPPPAATPADDEDDLPF</sequence>
<name>A0A7V1LX78_CALAY</name>
<keyword evidence="2" id="KW-0235">DNA replication</keyword>
<dbReference type="Pfam" id="PF00436">
    <property type="entry name" value="SSB"/>
    <property type="match status" value="1"/>
</dbReference>
<dbReference type="InterPro" id="IPR000424">
    <property type="entry name" value="Primosome_PriB/ssb"/>
</dbReference>
<evidence type="ECO:0000256" key="3">
    <source>
        <dbReference type="PIRNR" id="PIRNR002070"/>
    </source>
</evidence>
<dbReference type="Proteomes" id="UP000886005">
    <property type="component" value="Unassembled WGS sequence"/>
</dbReference>
<dbReference type="AlphaFoldDB" id="A0A7V1LX78"/>
<keyword evidence="2" id="KW-0234">DNA repair</keyword>
<dbReference type="InterPro" id="IPR012340">
    <property type="entry name" value="NA-bd_OB-fold"/>
</dbReference>
<dbReference type="NCBIfam" id="TIGR00621">
    <property type="entry name" value="ssb"/>
    <property type="match status" value="1"/>
</dbReference>
<feature type="region of interest" description="Disordered" evidence="4">
    <location>
        <begin position="105"/>
        <end position="150"/>
    </location>
</feature>
<dbReference type="HAMAP" id="MF_00984">
    <property type="entry name" value="SSB"/>
    <property type="match status" value="1"/>
</dbReference>
<evidence type="ECO:0000313" key="5">
    <source>
        <dbReference type="EMBL" id="HED09239.1"/>
    </source>
</evidence>
<proteinExistence type="inferred from homology"/>
<dbReference type="GO" id="GO:0006310">
    <property type="term" value="P:DNA recombination"/>
    <property type="evidence" value="ECO:0007669"/>
    <property type="project" value="UniProtKB-UniRule"/>
</dbReference>
<keyword evidence="2" id="KW-0227">DNA damage</keyword>
<evidence type="ECO:0000256" key="1">
    <source>
        <dbReference type="ARBA" id="ARBA00023125"/>
    </source>
</evidence>
<dbReference type="SUPFAM" id="SSF50249">
    <property type="entry name" value="Nucleic acid-binding proteins"/>
    <property type="match status" value="1"/>
</dbReference>
<dbReference type="GO" id="GO:0009295">
    <property type="term" value="C:nucleoid"/>
    <property type="evidence" value="ECO:0007669"/>
    <property type="project" value="TreeGrafter"/>
</dbReference>
<evidence type="ECO:0000256" key="4">
    <source>
        <dbReference type="SAM" id="MobiDB-lite"/>
    </source>
</evidence>
<comment type="subunit">
    <text evidence="2">Homotetramer.</text>
</comment>
<dbReference type="CDD" id="cd04496">
    <property type="entry name" value="SSB_OBF"/>
    <property type="match status" value="1"/>
</dbReference>
<organism evidence="5">
    <name type="scientific">Caldithrix abyssi</name>
    <dbReference type="NCBI Taxonomy" id="187145"/>
    <lineage>
        <taxon>Bacteria</taxon>
        <taxon>Pseudomonadati</taxon>
        <taxon>Calditrichota</taxon>
        <taxon>Calditrichia</taxon>
        <taxon>Calditrichales</taxon>
        <taxon>Calditrichaceae</taxon>
        <taxon>Caldithrix</taxon>
    </lineage>
</organism>
<accession>A0A7V1LX78</accession>
<dbReference type="PANTHER" id="PTHR10302">
    <property type="entry name" value="SINGLE-STRANDED DNA-BINDING PROTEIN"/>
    <property type="match status" value="1"/>
</dbReference>
<dbReference type="GO" id="GO:0006281">
    <property type="term" value="P:DNA repair"/>
    <property type="evidence" value="ECO:0007669"/>
    <property type="project" value="UniProtKB-UniRule"/>
</dbReference>
<comment type="caution">
    <text evidence="2">Lacks conserved residue(s) required for the propagation of feature annotation.</text>
</comment>
<dbReference type="Gene3D" id="2.40.50.140">
    <property type="entry name" value="Nucleic acid-binding proteins"/>
    <property type="match status" value="1"/>
</dbReference>
<comment type="caution">
    <text evidence="5">The sequence shown here is derived from an EMBL/GenBank/DDBJ whole genome shotgun (WGS) entry which is preliminary data.</text>
</comment>
<reference evidence="5" key="1">
    <citation type="journal article" date="2020" name="mSystems">
        <title>Genome- and Community-Level Interaction Insights into Carbon Utilization and Element Cycling Functions of Hydrothermarchaeota in Hydrothermal Sediment.</title>
        <authorList>
            <person name="Zhou Z."/>
            <person name="Liu Y."/>
            <person name="Xu W."/>
            <person name="Pan J."/>
            <person name="Luo Z.H."/>
            <person name="Li M."/>
        </authorList>
    </citation>
    <scope>NUCLEOTIDE SEQUENCE [LARGE SCALE GENOMIC DNA]</scope>
    <source>
        <strain evidence="5">HyVt-456</strain>
    </source>
</reference>
<dbReference type="GO" id="GO:0006260">
    <property type="term" value="P:DNA replication"/>
    <property type="evidence" value="ECO:0007669"/>
    <property type="project" value="UniProtKB-UniRule"/>
</dbReference>
<keyword evidence="1 2" id="KW-0238">DNA-binding</keyword>